<comment type="function">
    <text evidence="7">One of the primary rRNA binding proteins, it binds specifically to the 5'-end of 16S ribosomal RNA.</text>
</comment>
<reference evidence="8 9" key="1">
    <citation type="journal article" date="2016" name="Nat. Commun.">
        <title>Thousands of microbial genomes shed light on interconnected biogeochemical processes in an aquifer system.</title>
        <authorList>
            <person name="Anantharaman K."/>
            <person name="Brown C.T."/>
            <person name="Hug L.A."/>
            <person name="Sharon I."/>
            <person name="Castelle C.J."/>
            <person name="Probst A.J."/>
            <person name="Thomas B.C."/>
            <person name="Singh A."/>
            <person name="Wilkins M.J."/>
            <person name="Karaoz U."/>
            <person name="Brodie E.L."/>
            <person name="Williams K.H."/>
            <person name="Hubbard S.S."/>
            <person name="Banfield J.F."/>
        </authorList>
    </citation>
    <scope>NUCLEOTIDE SEQUENCE [LARGE SCALE GENOMIC DNA]</scope>
</reference>
<accession>A0A1G1V9J0</accession>
<evidence type="ECO:0000313" key="8">
    <source>
        <dbReference type="EMBL" id="OGY12079.1"/>
    </source>
</evidence>
<protein>
    <recommendedName>
        <fullName evidence="7">Small ribosomal subunit protein uS17</fullName>
    </recommendedName>
</protein>
<dbReference type="NCBIfam" id="NF004123">
    <property type="entry name" value="PRK05610.1"/>
    <property type="match status" value="1"/>
</dbReference>
<evidence type="ECO:0000256" key="6">
    <source>
        <dbReference type="ARBA" id="ARBA00023274"/>
    </source>
</evidence>
<sequence length="75" mass="8745">MKSLFGKVVSTKGTNTAVVEVERIFRHRLYEKKMRRTKKYHVHDEVGVSVGNSVTFVPTRPFSKTKHWKILEVSK</sequence>
<dbReference type="EMBL" id="MHCA01000027">
    <property type="protein sequence ID" value="OGY12079.1"/>
    <property type="molecule type" value="Genomic_DNA"/>
</dbReference>
<dbReference type="Proteomes" id="UP000178272">
    <property type="component" value="Unassembled WGS sequence"/>
</dbReference>
<dbReference type="Pfam" id="PF00366">
    <property type="entry name" value="Ribosomal_S17"/>
    <property type="match status" value="1"/>
</dbReference>
<dbReference type="InterPro" id="IPR000266">
    <property type="entry name" value="Ribosomal_uS17"/>
</dbReference>
<dbReference type="InterPro" id="IPR012340">
    <property type="entry name" value="NA-bd_OB-fold"/>
</dbReference>
<keyword evidence="4" id="KW-0809">Transit peptide</keyword>
<dbReference type="GO" id="GO:0003735">
    <property type="term" value="F:structural constituent of ribosome"/>
    <property type="evidence" value="ECO:0007669"/>
    <property type="project" value="InterPro"/>
</dbReference>
<evidence type="ECO:0000313" key="9">
    <source>
        <dbReference type="Proteomes" id="UP000178272"/>
    </source>
</evidence>
<dbReference type="AlphaFoldDB" id="A0A1G1V9J0"/>
<proteinExistence type="inferred from homology"/>
<keyword evidence="5 7" id="KW-0689">Ribosomal protein</keyword>
<dbReference type="CDD" id="cd00364">
    <property type="entry name" value="Ribosomal_uS17"/>
    <property type="match status" value="1"/>
</dbReference>
<dbReference type="SUPFAM" id="SSF50249">
    <property type="entry name" value="Nucleic acid-binding proteins"/>
    <property type="match status" value="1"/>
</dbReference>
<evidence type="ECO:0000256" key="4">
    <source>
        <dbReference type="ARBA" id="ARBA00022946"/>
    </source>
</evidence>
<dbReference type="GO" id="GO:0019843">
    <property type="term" value="F:rRNA binding"/>
    <property type="evidence" value="ECO:0007669"/>
    <property type="project" value="UniProtKB-UniRule"/>
</dbReference>
<dbReference type="STRING" id="1797517.A3F61_03510"/>
<dbReference type="GO" id="GO:1990904">
    <property type="term" value="C:ribonucleoprotein complex"/>
    <property type="evidence" value="ECO:0007669"/>
    <property type="project" value="UniProtKB-KW"/>
</dbReference>
<name>A0A1G1V9J0_9BACT</name>
<evidence type="ECO:0000256" key="3">
    <source>
        <dbReference type="ARBA" id="ARBA00022884"/>
    </source>
</evidence>
<evidence type="ECO:0000256" key="7">
    <source>
        <dbReference type="HAMAP-Rule" id="MF_01345"/>
    </source>
</evidence>
<comment type="subunit">
    <text evidence="7">Part of the 30S ribosomal subunit.</text>
</comment>
<comment type="caution">
    <text evidence="8">The sequence shown here is derived from an EMBL/GenBank/DDBJ whole genome shotgun (WGS) entry which is preliminary data.</text>
</comment>
<organism evidence="8 9">
    <name type="scientific">Candidatus Blackburnbacteria bacterium RIFCSPHIGHO2_12_FULL_41_13b</name>
    <dbReference type="NCBI Taxonomy" id="1797517"/>
    <lineage>
        <taxon>Bacteria</taxon>
        <taxon>Candidatus Blackburniibacteriota</taxon>
    </lineage>
</organism>
<evidence type="ECO:0000256" key="1">
    <source>
        <dbReference type="ARBA" id="ARBA00010254"/>
    </source>
</evidence>
<dbReference type="GO" id="GO:0005840">
    <property type="term" value="C:ribosome"/>
    <property type="evidence" value="ECO:0007669"/>
    <property type="project" value="UniProtKB-KW"/>
</dbReference>
<dbReference type="InterPro" id="IPR019984">
    <property type="entry name" value="Ribosomal_uS17_bact/chlr"/>
</dbReference>
<comment type="similarity">
    <text evidence="1 7">Belongs to the universal ribosomal protein uS17 family.</text>
</comment>
<dbReference type="PANTHER" id="PTHR10744">
    <property type="entry name" value="40S RIBOSOMAL PROTEIN S11 FAMILY MEMBER"/>
    <property type="match status" value="1"/>
</dbReference>
<dbReference type="HAMAP" id="MF_01345_B">
    <property type="entry name" value="Ribosomal_uS17_B"/>
    <property type="match status" value="1"/>
</dbReference>
<keyword evidence="6 7" id="KW-0687">Ribonucleoprotein</keyword>
<dbReference type="Gene3D" id="2.40.50.140">
    <property type="entry name" value="Nucleic acid-binding proteins"/>
    <property type="match status" value="1"/>
</dbReference>
<gene>
    <name evidence="7" type="primary">rpsQ</name>
    <name evidence="8" type="ORF">A3F61_03510</name>
</gene>
<dbReference type="GO" id="GO:0006412">
    <property type="term" value="P:translation"/>
    <property type="evidence" value="ECO:0007669"/>
    <property type="project" value="UniProtKB-UniRule"/>
</dbReference>
<dbReference type="PANTHER" id="PTHR10744:SF7">
    <property type="entry name" value="SMALL RIBOSOMAL SUBUNIT PROTEIN US17C"/>
    <property type="match status" value="1"/>
</dbReference>
<evidence type="ECO:0000256" key="5">
    <source>
        <dbReference type="ARBA" id="ARBA00022980"/>
    </source>
</evidence>
<evidence type="ECO:0000256" key="2">
    <source>
        <dbReference type="ARBA" id="ARBA00022730"/>
    </source>
</evidence>
<keyword evidence="3 7" id="KW-0694">RNA-binding</keyword>
<dbReference type="PRINTS" id="PR00973">
    <property type="entry name" value="RIBOSOMALS17"/>
</dbReference>
<keyword evidence="2 7" id="KW-0699">rRNA-binding</keyword>